<feature type="binding site" evidence="7">
    <location>
        <position position="247"/>
    </location>
    <ligand>
        <name>K(+)</name>
        <dbReference type="ChEBI" id="CHEBI:29103"/>
    </ligand>
</feature>
<dbReference type="Pfam" id="PF10396">
    <property type="entry name" value="TrmE_N"/>
    <property type="match status" value="1"/>
</dbReference>
<comment type="cofactor">
    <cofactor evidence="7">
        <name>K(+)</name>
        <dbReference type="ChEBI" id="CHEBI:29103"/>
    </cofactor>
    <text evidence="7">Binds 1 potassium ion per subunit.</text>
</comment>
<dbReference type="InterPro" id="IPR018948">
    <property type="entry name" value="GTP-bd_TrmE_N"/>
</dbReference>
<dbReference type="InterPro" id="IPR027266">
    <property type="entry name" value="TrmE/GcvT-like"/>
</dbReference>
<dbReference type="CDD" id="cd14858">
    <property type="entry name" value="TrmE_N"/>
    <property type="match status" value="1"/>
</dbReference>
<comment type="caution">
    <text evidence="7">Lacks conserved residue(s) required for the propagation of feature annotation.</text>
</comment>
<comment type="function">
    <text evidence="7">Exhibits a very high intrinsic GTPase hydrolysis rate. Involved in the addition of a carboxymethylaminomethyl (cmnm) group at the wobble position (U34) of certain tRNAs, forming tRNA-cmnm(5)s(2)U34.</text>
</comment>
<dbReference type="PROSITE" id="PS51709">
    <property type="entry name" value="G_TRME"/>
    <property type="match status" value="1"/>
</dbReference>
<dbReference type="InterPro" id="IPR025867">
    <property type="entry name" value="MnmE_helical"/>
</dbReference>
<gene>
    <name evidence="7 9" type="primary">mnmE</name>
    <name evidence="7" type="synonym">trmE</name>
    <name evidence="9" type="ORF">ABFB10_09460</name>
</gene>
<dbReference type="GO" id="GO:0002098">
    <property type="term" value="P:tRNA wobble uridine modification"/>
    <property type="evidence" value="ECO:0007669"/>
    <property type="project" value="TreeGrafter"/>
</dbReference>
<keyword evidence="5 7" id="KW-0630">Potassium</keyword>
<dbReference type="Gene3D" id="1.20.120.430">
    <property type="entry name" value="tRNA modification GTPase MnmE domain 2"/>
    <property type="match status" value="1"/>
</dbReference>
<dbReference type="EC" id="3.6.-.-" evidence="7"/>
<dbReference type="GO" id="GO:0003924">
    <property type="term" value="F:GTPase activity"/>
    <property type="evidence" value="ECO:0007669"/>
    <property type="project" value="UniProtKB-UniRule"/>
</dbReference>
<evidence type="ECO:0000256" key="5">
    <source>
        <dbReference type="ARBA" id="ARBA00022958"/>
    </source>
</evidence>
<dbReference type="Gene3D" id="3.30.1360.120">
    <property type="entry name" value="Probable tRNA modification gtpase trme, domain 1"/>
    <property type="match status" value="1"/>
</dbReference>
<feature type="binding site" evidence="7">
    <location>
        <begin position="267"/>
        <end position="270"/>
    </location>
    <ligand>
        <name>GTP</name>
        <dbReference type="ChEBI" id="CHEBI:37565"/>
    </ligand>
</feature>
<comment type="subunit">
    <text evidence="7">Homodimer. Heterotetramer of two MnmE and two MnmG subunits.</text>
</comment>
<dbReference type="NCBIfam" id="TIGR00231">
    <property type="entry name" value="small_GTP"/>
    <property type="match status" value="1"/>
</dbReference>
<comment type="similarity">
    <text evidence="1 7">Belongs to the TRAFAC class TrmE-Era-EngA-EngB-Septin-like GTPase superfamily. TrmE GTPase family.</text>
</comment>
<keyword evidence="3 7" id="KW-0547">Nucleotide-binding</keyword>
<feature type="binding site" evidence="7">
    <location>
        <position position="227"/>
    </location>
    <ligand>
        <name>Mg(2+)</name>
        <dbReference type="ChEBI" id="CHEBI:18420"/>
    </ligand>
</feature>
<keyword evidence="10" id="KW-1185">Reference proteome</keyword>
<evidence type="ECO:0000313" key="10">
    <source>
        <dbReference type="Proteomes" id="UP001428774"/>
    </source>
</evidence>
<feature type="binding site" evidence="7">
    <location>
        <position position="248"/>
    </location>
    <ligand>
        <name>Mg(2+)</name>
        <dbReference type="ChEBI" id="CHEBI:18420"/>
    </ligand>
</feature>
<keyword evidence="6 7" id="KW-0342">GTP-binding</keyword>
<dbReference type="Gene3D" id="3.40.50.300">
    <property type="entry name" value="P-loop containing nucleotide triphosphate hydrolases"/>
    <property type="match status" value="1"/>
</dbReference>
<dbReference type="HAMAP" id="MF_00379">
    <property type="entry name" value="GTPase_MnmE"/>
    <property type="match status" value="1"/>
</dbReference>
<evidence type="ECO:0000313" key="9">
    <source>
        <dbReference type="EMBL" id="MEN9061235.1"/>
    </source>
</evidence>
<dbReference type="GO" id="GO:0030488">
    <property type="term" value="P:tRNA methylation"/>
    <property type="evidence" value="ECO:0007669"/>
    <property type="project" value="TreeGrafter"/>
</dbReference>
<dbReference type="FunFam" id="3.30.1360.120:FF:000007">
    <property type="entry name" value="tRNA modification GTPase GTPBP3, mitochondrial"/>
    <property type="match status" value="1"/>
</dbReference>
<dbReference type="GO" id="GO:0005525">
    <property type="term" value="F:GTP binding"/>
    <property type="evidence" value="ECO:0007669"/>
    <property type="project" value="UniProtKB-UniRule"/>
</dbReference>
<dbReference type="EMBL" id="JBDNCH010000002">
    <property type="protein sequence ID" value="MEN9061235.1"/>
    <property type="molecule type" value="Genomic_DNA"/>
</dbReference>
<keyword evidence="4 7" id="KW-0378">Hydrolase</keyword>
<keyword evidence="2 7" id="KW-0819">tRNA processing</keyword>
<dbReference type="InterPro" id="IPR005225">
    <property type="entry name" value="Small_GTP-bd"/>
</dbReference>
<feature type="binding site" evidence="7">
    <location>
        <begin position="223"/>
        <end position="228"/>
    </location>
    <ligand>
        <name>GTP</name>
        <dbReference type="ChEBI" id="CHEBI:37565"/>
    </ligand>
</feature>
<feature type="binding site" evidence="7">
    <location>
        <position position="244"/>
    </location>
    <ligand>
        <name>K(+)</name>
        <dbReference type="ChEBI" id="CHEBI:29103"/>
    </ligand>
</feature>
<evidence type="ECO:0000256" key="7">
    <source>
        <dbReference type="HAMAP-Rule" id="MF_00379"/>
    </source>
</evidence>
<dbReference type="RefSeq" id="WP_347166325.1">
    <property type="nucleotide sequence ID" value="NZ_JBDNCH010000002.1"/>
</dbReference>
<dbReference type="SUPFAM" id="SSF52540">
    <property type="entry name" value="P-loop containing nucleoside triphosphate hydrolases"/>
    <property type="match status" value="1"/>
</dbReference>
<dbReference type="Proteomes" id="UP001428774">
    <property type="component" value="Unassembled WGS sequence"/>
</dbReference>
<dbReference type="InterPro" id="IPR027368">
    <property type="entry name" value="MnmE_dom2"/>
</dbReference>
<protein>
    <recommendedName>
        <fullName evidence="7">tRNA modification GTPase MnmE</fullName>
        <ecNumber evidence="7">3.6.-.-</ecNumber>
    </recommendedName>
</protein>
<evidence type="ECO:0000259" key="8">
    <source>
        <dbReference type="PROSITE" id="PS51709"/>
    </source>
</evidence>
<dbReference type="CDD" id="cd04164">
    <property type="entry name" value="trmE"/>
    <property type="match status" value="1"/>
</dbReference>
<reference evidence="9 10" key="1">
    <citation type="submission" date="2024-05" db="EMBL/GenBank/DDBJ databases">
        <title>Genome sequence of Ponticoccus litoralis KCCM 90028.</title>
        <authorList>
            <person name="Kim J.M."/>
            <person name="Lee J.K."/>
            <person name="Choi B.J."/>
            <person name="Bayburt H."/>
            <person name="Baek J.H."/>
            <person name="Jeon C.O."/>
        </authorList>
    </citation>
    <scope>NUCLEOTIDE SEQUENCE [LARGE SCALE GENOMIC DNA]</scope>
    <source>
        <strain evidence="9 10">KCCM 90028</strain>
    </source>
</reference>
<dbReference type="SUPFAM" id="SSF116878">
    <property type="entry name" value="TrmE connector domain"/>
    <property type="match status" value="1"/>
</dbReference>
<proteinExistence type="inferred from homology"/>
<evidence type="ECO:0000256" key="6">
    <source>
        <dbReference type="ARBA" id="ARBA00023134"/>
    </source>
</evidence>
<dbReference type="PANTHER" id="PTHR42714">
    <property type="entry name" value="TRNA MODIFICATION GTPASE GTPBP3"/>
    <property type="match status" value="1"/>
</dbReference>
<sequence length="428" mass="45962">MDTIYALASAPGRAGVSIVRLSGPNAWAVVDGMAAPLPRPRQAALRVLRDQDGAFLDQALVLIFEEGGSFTGEPVAEFHLHGSIAVQRAVLRAIGAFPGLRLAEPGEFTRRALETGSMDLTQVEGLSDLIDAETEVQRQQALKVLSGDLGARVHDWRRSLVRAASLLEATIDFADEDVPVDVSDEVRDLVTSVLREVKTELAGLTVAERIRTGFEVAIVGPPNAGKSTLLNHLAGREAAITSEIAGTTRDVLEVRMDINGLPVVVLDTAGLRDTTDTVEAIGVARARARADDADLRVHLVPPGEAPMIAVRPGDLVLTAKQDHPVDGINGISGQTGHGVEALQRHIQETLAERVQRVSLSSRERHRIMLEDGGSLLADALDLLQDGPDLYDVVSENVRVAARRMESLLGYVDVEHLLDEIFANFCVGK</sequence>
<evidence type="ECO:0000256" key="2">
    <source>
        <dbReference type="ARBA" id="ARBA00022694"/>
    </source>
</evidence>
<dbReference type="Pfam" id="PF12631">
    <property type="entry name" value="MnmE_helical"/>
    <property type="match status" value="1"/>
</dbReference>
<dbReference type="GO" id="GO:0046872">
    <property type="term" value="F:metal ion binding"/>
    <property type="evidence" value="ECO:0007669"/>
    <property type="project" value="UniProtKB-KW"/>
</dbReference>
<keyword evidence="7" id="KW-0963">Cytoplasm</keyword>
<dbReference type="PANTHER" id="PTHR42714:SF2">
    <property type="entry name" value="TRNA MODIFICATION GTPASE GTPBP3, MITOCHONDRIAL"/>
    <property type="match status" value="1"/>
</dbReference>
<name>A0AAW9SIF9_9RHOB</name>
<dbReference type="Pfam" id="PF01926">
    <property type="entry name" value="MMR_HSR1"/>
    <property type="match status" value="1"/>
</dbReference>
<dbReference type="NCBIfam" id="NF003661">
    <property type="entry name" value="PRK05291.1-3"/>
    <property type="match status" value="1"/>
</dbReference>
<dbReference type="InterPro" id="IPR027417">
    <property type="entry name" value="P-loop_NTPase"/>
</dbReference>
<keyword evidence="7" id="KW-0460">Magnesium</keyword>
<dbReference type="InterPro" id="IPR031168">
    <property type="entry name" value="G_TrmE"/>
</dbReference>
<feature type="binding site" evidence="7">
    <location>
        <position position="223"/>
    </location>
    <ligand>
        <name>K(+)</name>
        <dbReference type="ChEBI" id="CHEBI:29103"/>
    </ligand>
</feature>
<feature type="binding site" evidence="7">
    <location>
        <begin position="242"/>
        <end position="248"/>
    </location>
    <ligand>
        <name>GTP</name>
        <dbReference type="ChEBI" id="CHEBI:37565"/>
    </ligand>
</feature>
<dbReference type="InterPro" id="IPR006073">
    <property type="entry name" value="GTP-bd"/>
</dbReference>
<organism evidence="9 10">
    <name type="scientific">Ponticoccus litoralis</name>
    <dbReference type="NCBI Taxonomy" id="422297"/>
    <lineage>
        <taxon>Bacteria</taxon>
        <taxon>Pseudomonadati</taxon>
        <taxon>Pseudomonadota</taxon>
        <taxon>Alphaproteobacteria</taxon>
        <taxon>Rhodobacterales</taxon>
        <taxon>Roseobacteraceae</taxon>
        <taxon>Ponticoccus</taxon>
    </lineage>
</organism>
<feature type="binding site" evidence="7">
    <location>
        <position position="242"/>
    </location>
    <ligand>
        <name>K(+)</name>
        <dbReference type="ChEBI" id="CHEBI:29103"/>
    </ligand>
</feature>
<evidence type="ECO:0000256" key="3">
    <source>
        <dbReference type="ARBA" id="ARBA00022741"/>
    </source>
</evidence>
<dbReference type="AlphaFoldDB" id="A0AAW9SIF9"/>
<feature type="domain" description="TrmE-type G" evidence="8">
    <location>
        <begin position="213"/>
        <end position="351"/>
    </location>
</feature>
<evidence type="ECO:0000256" key="1">
    <source>
        <dbReference type="ARBA" id="ARBA00011043"/>
    </source>
</evidence>
<dbReference type="GO" id="GO:0005737">
    <property type="term" value="C:cytoplasm"/>
    <property type="evidence" value="ECO:0007669"/>
    <property type="project" value="UniProtKB-SubCell"/>
</dbReference>
<comment type="subcellular location">
    <subcellularLocation>
        <location evidence="7">Cytoplasm</location>
    </subcellularLocation>
</comment>
<dbReference type="InterPro" id="IPR004520">
    <property type="entry name" value="GTPase_MnmE"/>
</dbReference>
<dbReference type="SUPFAM" id="SSF103025">
    <property type="entry name" value="Folate-binding domain"/>
    <property type="match status" value="1"/>
</dbReference>
<accession>A0AAW9SIF9</accession>
<keyword evidence="7" id="KW-0479">Metal-binding</keyword>
<evidence type="ECO:0000256" key="4">
    <source>
        <dbReference type="ARBA" id="ARBA00022801"/>
    </source>
</evidence>
<comment type="caution">
    <text evidence="9">The sequence shown here is derived from an EMBL/GenBank/DDBJ whole genome shotgun (WGS) entry which is preliminary data.</text>
</comment>